<evidence type="ECO:0000256" key="1">
    <source>
        <dbReference type="SAM" id="MobiDB-lite"/>
    </source>
</evidence>
<dbReference type="AlphaFoldDB" id="A0A1S4CQL2"/>
<dbReference type="PANTHER" id="PTHR10775:SF158">
    <property type="entry name" value="TNP2-LIKE TRANSPOSON PROTEIN"/>
    <property type="match status" value="1"/>
</dbReference>
<reference evidence="2" key="1">
    <citation type="submission" date="2025-08" db="UniProtKB">
        <authorList>
            <consortium name="RefSeq"/>
        </authorList>
    </citation>
    <scope>IDENTIFICATION</scope>
</reference>
<dbReference type="OMA" id="RDIHEDP"/>
<feature type="compositionally biased region" description="Acidic residues" evidence="1">
    <location>
        <begin position="16"/>
        <end position="28"/>
    </location>
</feature>
<dbReference type="STRING" id="4097.A0A1S4CQL2"/>
<dbReference type="RefSeq" id="XP_016503518.1">
    <property type="nucleotide sequence ID" value="XM_016648032.1"/>
</dbReference>
<dbReference type="PaxDb" id="4097-A0A1S4CQL2"/>
<dbReference type="KEGG" id="nta:107821591"/>
<proteinExistence type="predicted"/>
<feature type="region of interest" description="Disordered" evidence="1">
    <location>
        <begin position="1"/>
        <end position="28"/>
    </location>
</feature>
<accession>A0A1S4CQL2</accession>
<dbReference type="OrthoDB" id="1932595at2759"/>
<name>A0A1S4CQL2_TOBAC</name>
<evidence type="ECO:0000313" key="2">
    <source>
        <dbReference type="RefSeq" id="XP_016503518.1"/>
    </source>
</evidence>
<feature type="compositionally biased region" description="Basic and acidic residues" evidence="1">
    <location>
        <begin position="1"/>
        <end position="15"/>
    </location>
</feature>
<gene>
    <name evidence="2" type="primary">LOC107821591</name>
</gene>
<dbReference type="PANTHER" id="PTHR10775">
    <property type="entry name" value="OS08G0208400 PROTEIN"/>
    <property type="match status" value="1"/>
</dbReference>
<sequence>MRQMWERLSEPHSDSELADDNDVEDSDGEDEIHGILRDLYPNFDRDNIETGGDDFVEEEPNPEANKFYRLLKDFDQLLYEGSKIFKLSTVIKLLHIKSIGRWSNESFTMLLKILKEDLLPDESNLPASYYEAKKIIHDLGLSYMKIDACKNDCMLYWKDDELLQFCKVCGASRYKEDKRSEEIKCRSGKKIPYKILSYFSLKPRLQRLFMSSKTSSLMTWHLTRPNFQTRS</sequence>
<organism evidence="2">
    <name type="scientific">Nicotiana tabacum</name>
    <name type="common">Common tobacco</name>
    <dbReference type="NCBI Taxonomy" id="4097"/>
    <lineage>
        <taxon>Eukaryota</taxon>
        <taxon>Viridiplantae</taxon>
        <taxon>Streptophyta</taxon>
        <taxon>Embryophyta</taxon>
        <taxon>Tracheophyta</taxon>
        <taxon>Spermatophyta</taxon>
        <taxon>Magnoliopsida</taxon>
        <taxon>eudicotyledons</taxon>
        <taxon>Gunneridae</taxon>
        <taxon>Pentapetalae</taxon>
        <taxon>asterids</taxon>
        <taxon>lamiids</taxon>
        <taxon>Solanales</taxon>
        <taxon>Solanaceae</taxon>
        <taxon>Nicotianoideae</taxon>
        <taxon>Nicotianeae</taxon>
        <taxon>Nicotiana</taxon>
    </lineage>
</organism>
<protein>
    <submittedName>
        <fullName evidence="2">Uncharacterized protein</fullName>
    </submittedName>
</protein>